<dbReference type="PANTHER" id="PTHR42708:SF1">
    <property type="entry name" value="GLIDING MOTILITY PROTEIN MGLA"/>
    <property type="match status" value="1"/>
</dbReference>
<evidence type="ECO:0000313" key="1">
    <source>
        <dbReference type="EMBL" id="GAA5093930.1"/>
    </source>
</evidence>
<dbReference type="Proteomes" id="UP001500631">
    <property type="component" value="Unassembled WGS sequence"/>
</dbReference>
<dbReference type="EMBL" id="BAABKE010000001">
    <property type="protein sequence ID" value="GAA5093930.1"/>
    <property type="molecule type" value="Genomic_DNA"/>
</dbReference>
<keyword evidence="2" id="KW-1185">Reference proteome</keyword>
<dbReference type="RefSeq" id="WP_077925956.1">
    <property type="nucleotide sequence ID" value="NZ_BAABKE010000001.1"/>
</dbReference>
<dbReference type="Gene3D" id="3.40.50.300">
    <property type="entry name" value="P-loop containing nucleotide triphosphate hydrolases"/>
    <property type="match status" value="1"/>
</dbReference>
<gene>
    <name evidence="1" type="ORF">GCM10023338_01520</name>
</gene>
<dbReference type="InterPro" id="IPR027417">
    <property type="entry name" value="P-loop_NTPase"/>
</dbReference>
<dbReference type="PANTHER" id="PTHR42708">
    <property type="entry name" value="ATP/GTP-BINDING PROTEIN-RELATED"/>
    <property type="match status" value="1"/>
</dbReference>
<reference evidence="2" key="1">
    <citation type="journal article" date="2019" name="Int. J. Syst. Evol. Microbiol.">
        <title>The Global Catalogue of Microorganisms (GCM) 10K type strain sequencing project: providing services to taxonomists for standard genome sequencing and annotation.</title>
        <authorList>
            <consortium name="The Broad Institute Genomics Platform"/>
            <consortium name="The Broad Institute Genome Sequencing Center for Infectious Disease"/>
            <person name="Wu L."/>
            <person name="Ma J."/>
        </authorList>
    </citation>
    <scope>NUCLEOTIDE SEQUENCE [LARGE SCALE GENOMIC DNA]</scope>
    <source>
        <strain evidence="2">JCM 18424</strain>
    </source>
</reference>
<comment type="caution">
    <text evidence="1">The sequence shown here is derived from an EMBL/GenBank/DDBJ whole genome shotgun (WGS) entry which is preliminary data.</text>
</comment>
<proteinExistence type="predicted"/>
<protein>
    <submittedName>
        <fullName evidence="1">ATP/GTP-binding protein</fullName>
    </submittedName>
</protein>
<sequence>MNQYKVLFVGPVASGKTTAVRSLCGDNIITTSKKTSDEVSSIKNDTTVSLDYGVLQLGDLKMHIYAAPGQERFSFMHDILVKGSIGAILLLSMQHIKIEEVGQILYEYLQVIEKNPCVIGVTQTENFDVNQIELFLNAISEYHPSLSDTIVVDVRKKHDVLKLVEKMVVKANER</sequence>
<name>A0ABP9MDV0_9GAMM</name>
<organism evidence="1 2">
    <name type="scientific">Wohlfahrtiimonas larvae</name>
    <dbReference type="NCBI Taxonomy" id="1157986"/>
    <lineage>
        <taxon>Bacteria</taxon>
        <taxon>Pseudomonadati</taxon>
        <taxon>Pseudomonadota</taxon>
        <taxon>Gammaproteobacteria</taxon>
        <taxon>Cardiobacteriales</taxon>
        <taxon>Ignatzschineriaceae</taxon>
        <taxon>Wohlfahrtiimonas</taxon>
    </lineage>
</organism>
<accession>A0ABP9MDV0</accession>
<dbReference type="SUPFAM" id="SSF52540">
    <property type="entry name" value="P-loop containing nucleoside triphosphate hydrolases"/>
    <property type="match status" value="1"/>
</dbReference>
<dbReference type="CDD" id="cd00882">
    <property type="entry name" value="Ras_like_GTPase"/>
    <property type="match status" value="1"/>
</dbReference>
<dbReference type="InterPro" id="IPR052705">
    <property type="entry name" value="Gliding_Motility_GTPase"/>
</dbReference>
<evidence type="ECO:0000313" key="2">
    <source>
        <dbReference type="Proteomes" id="UP001500631"/>
    </source>
</evidence>
<dbReference type="Pfam" id="PF08477">
    <property type="entry name" value="Roc"/>
    <property type="match status" value="1"/>
</dbReference>